<dbReference type="SUPFAM" id="SSF109915">
    <property type="entry name" value="Hypothetical protein YhaI"/>
    <property type="match status" value="1"/>
</dbReference>
<keyword evidence="2" id="KW-1185">Reference proteome</keyword>
<accession>A0ABW2ERH1</accession>
<evidence type="ECO:0000313" key="2">
    <source>
        <dbReference type="Proteomes" id="UP001596410"/>
    </source>
</evidence>
<protein>
    <submittedName>
        <fullName evidence="1">DUF1878 family protein</fullName>
    </submittedName>
</protein>
<dbReference type="Gene3D" id="1.10.3750.10">
    <property type="entry name" value="YhaI-like"/>
    <property type="match status" value="1"/>
</dbReference>
<dbReference type="Proteomes" id="UP001596410">
    <property type="component" value="Unassembled WGS sequence"/>
</dbReference>
<dbReference type="Pfam" id="PF08963">
    <property type="entry name" value="DUF1878"/>
    <property type="match status" value="1"/>
</dbReference>
<gene>
    <name evidence="1" type="ORF">ACFQIC_17075</name>
</gene>
<name>A0ABW2ERH1_9BACI</name>
<evidence type="ECO:0000313" key="1">
    <source>
        <dbReference type="EMBL" id="MFC7063526.1"/>
    </source>
</evidence>
<reference evidence="2" key="1">
    <citation type="journal article" date="2019" name="Int. J. Syst. Evol. Microbiol.">
        <title>The Global Catalogue of Microorganisms (GCM) 10K type strain sequencing project: providing services to taxonomists for standard genome sequencing and annotation.</title>
        <authorList>
            <consortium name="The Broad Institute Genomics Platform"/>
            <consortium name="The Broad Institute Genome Sequencing Center for Infectious Disease"/>
            <person name="Wu L."/>
            <person name="Ma J."/>
        </authorList>
    </citation>
    <scope>NUCLEOTIDE SEQUENCE [LARGE SCALE GENOMIC DNA]</scope>
    <source>
        <strain evidence="2">CGMCC 4.1621</strain>
    </source>
</reference>
<dbReference type="InterPro" id="IPR015058">
    <property type="entry name" value="DUF1878"/>
</dbReference>
<dbReference type="EMBL" id="JBHSZV010000048">
    <property type="protein sequence ID" value="MFC7063526.1"/>
    <property type="molecule type" value="Genomic_DNA"/>
</dbReference>
<proteinExistence type="predicted"/>
<sequence>MSKIEGLKGKEFHLKLLLQIDEMSQYPFTKLVVEHGLSEKEYEQTIELVKELYYTYLEELGEGYIHQEHLLFHFAGMLNYKLPVEKTFIAMYEEQIYPGLMAKFIEWTTYKR</sequence>
<dbReference type="RefSeq" id="WP_204711437.1">
    <property type="nucleotide sequence ID" value="NZ_JBHSZV010000048.1"/>
</dbReference>
<dbReference type="InterPro" id="IPR035945">
    <property type="entry name" value="YhaI-like_sf"/>
</dbReference>
<organism evidence="1 2">
    <name type="scientific">Halobacillus seohaensis</name>
    <dbReference type="NCBI Taxonomy" id="447421"/>
    <lineage>
        <taxon>Bacteria</taxon>
        <taxon>Bacillati</taxon>
        <taxon>Bacillota</taxon>
        <taxon>Bacilli</taxon>
        <taxon>Bacillales</taxon>
        <taxon>Bacillaceae</taxon>
        <taxon>Halobacillus</taxon>
    </lineage>
</organism>
<comment type="caution">
    <text evidence="1">The sequence shown here is derived from an EMBL/GenBank/DDBJ whole genome shotgun (WGS) entry which is preliminary data.</text>
</comment>